<feature type="transmembrane region" description="Helical" evidence="5">
    <location>
        <begin position="74"/>
        <end position="100"/>
    </location>
</feature>
<comment type="subcellular location">
    <subcellularLocation>
        <location evidence="1">Membrane</location>
        <topology evidence="1">Multi-pass membrane protein</topology>
    </subcellularLocation>
</comment>
<protein>
    <submittedName>
        <fullName evidence="7">O-antigen ligase</fullName>
    </submittedName>
</protein>
<gene>
    <name evidence="7" type="ORF">SAMN04487974_101261</name>
</gene>
<feature type="transmembrane region" description="Helical" evidence="5">
    <location>
        <begin position="120"/>
        <end position="138"/>
    </location>
</feature>
<evidence type="ECO:0000256" key="1">
    <source>
        <dbReference type="ARBA" id="ARBA00004141"/>
    </source>
</evidence>
<keyword evidence="7" id="KW-0436">Ligase</keyword>
<keyword evidence="8" id="KW-1185">Reference proteome</keyword>
<dbReference type="RefSeq" id="WP_090590096.1">
    <property type="nucleotide sequence ID" value="NZ_FNCS01000001.1"/>
</dbReference>
<keyword evidence="3 5" id="KW-1133">Transmembrane helix</keyword>
<dbReference type="OrthoDB" id="4391260at2"/>
<sequence>MTTIGNRLRYGLAPLPQSWLTTAILIFLALIPIPLGANRPLVWIIGGIALGIFGTLIGVMGVRRASREKLPMGIVLVGGAFAVHILALLIQLLPIGYLLPSLPGLADISTVQISLSPGDTVLMLIRALSYALLFLIVFMTMRDRIRSRAALYGMYAILCAHAALALIMFRAGDTMLGMEKWAYAGAVTGTFVNRNSLATFMAFGFVLGVTLLLDTLFAIGRRRLRYGRQDRDWLRPILIVIGLGLIVTALLGSQSRMGAIAACAGALVVLAITAIRLKRLPFNPALLAAGLVLLLAPALYLNLEGLMGRFATVDQSWSIRAELYRQVRDIIMLRPLTGIGGGAFEVVFPLFHEGALGSDRLWDKTHSSYLALWSELGLIAGSAVPASISAAAILMASKLRYSRAFMPQITAAVGIITTAALHATVDFSLEIQAVAYWFTAFIAIGLASLYPQSSSRTIARNRSLP</sequence>
<name>A0A1G7S266_9HYPH</name>
<accession>A0A1G7S266</accession>
<feature type="transmembrane region" description="Helical" evidence="5">
    <location>
        <begin position="232"/>
        <end position="251"/>
    </location>
</feature>
<dbReference type="Pfam" id="PF04932">
    <property type="entry name" value="Wzy_C"/>
    <property type="match status" value="1"/>
</dbReference>
<feature type="transmembrane region" description="Helical" evidence="5">
    <location>
        <begin position="282"/>
        <end position="301"/>
    </location>
</feature>
<feature type="transmembrane region" description="Helical" evidence="5">
    <location>
        <begin position="405"/>
        <end position="425"/>
    </location>
</feature>
<feature type="transmembrane region" description="Helical" evidence="5">
    <location>
        <begin position="12"/>
        <end position="35"/>
    </location>
</feature>
<evidence type="ECO:0000313" key="8">
    <source>
        <dbReference type="Proteomes" id="UP000199495"/>
    </source>
</evidence>
<dbReference type="EMBL" id="FNCS01000001">
    <property type="protein sequence ID" value="SDG17112.1"/>
    <property type="molecule type" value="Genomic_DNA"/>
</dbReference>
<dbReference type="PANTHER" id="PTHR37422">
    <property type="entry name" value="TEICHURONIC ACID BIOSYNTHESIS PROTEIN TUAE"/>
    <property type="match status" value="1"/>
</dbReference>
<dbReference type="AlphaFoldDB" id="A0A1G7S266"/>
<feature type="domain" description="O-antigen ligase-related" evidence="6">
    <location>
        <begin position="243"/>
        <end position="381"/>
    </location>
</feature>
<proteinExistence type="predicted"/>
<dbReference type="InterPro" id="IPR007016">
    <property type="entry name" value="O-antigen_ligase-rel_domated"/>
</dbReference>
<feature type="transmembrane region" description="Helical" evidence="5">
    <location>
        <begin position="257"/>
        <end position="275"/>
    </location>
</feature>
<evidence type="ECO:0000256" key="5">
    <source>
        <dbReference type="SAM" id="Phobius"/>
    </source>
</evidence>
<keyword evidence="4 5" id="KW-0472">Membrane</keyword>
<dbReference type="GO" id="GO:0016020">
    <property type="term" value="C:membrane"/>
    <property type="evidence" value="ECO:0007669"/>
    <property type="project" value="UniProtKB-SubCell"/>
</dbReference>
<dbReference type="GO" id="GO:0016874">
    <property type="term" value="F:ligase activity"/>
    <property type="evidence" value="ECO:0007669"/>
    <property type="project" value="UniProtKB-KW"/>
</dbReference>
<feature type="transmembrane region" description="Helical" evidence="5">
    <location>
        <begin position="370"/>
        <end position="393"/>
    </location>
</feature>
<dbReference type="PANTHER" id="PTHR37422:SF13">
    <property type="entry name" value="LIPOPOLYSACCHARIDE BIOSYNTHESIS PROTEIN PA4999-RELATED"/>
    <property type="match status" value="1"/>
</dbReference>
<evidence type="ECO:0000259" key="6">
    <source>
        <dbReference type="Pfam" id="PF04932"/>
    </source>
</evidence>
<feature type="transmembrane region" description="Helical" evidence="5">
    <location>
        <begin position="150"/>
        <end position="171"/>
    </location>
</feature>
<feature type="transmembrane region" description="Helical" evidence="5">
    <location>
        <begin position="41"/>
        <end position="62"/>
    </location>
</feature>
<dbReference type="STRING" id="440168.SAMN04487974_101261"/>
<evidence type="ECO:0000256" key="2">
    <source>
        <dbReference type="ARBA" id="ARBA00022692"/>
    </source>
</evidence>
<reference evidence="7 8" key="1">
    <citation type="submission" date="2016-10" db="EMBL/GenBank/DDBJ databases">
        <authorList>
            <person name="de Groot N.N."/>
        </authorList>
    </citation>
    <scope>NUCLEOTIDE SEQUENCE [LARGE SCALE GENOMIC DNA]</scope>
    <source>
        <strain evidence="7 8">CGMCC 1.10267</strain>
    </source>
</reference>
<organism evidence="7 8">
    <name type="scientific">Pelagibacterium luteolum</name>
    <dbReference type="NCBI Taxonomy" id="440168"/>
    <lineage>
        <taxon>Bacteria</taxon>
        <taxon>Pseudomonadati</taxon>
        <taxon>Pseudomonadota</taxon>
        <taxon>Alphaproteobacteria</taxon>
        <taxon>Hyphomicrobiales</taxon>
        <taxon>Devosiaceae</taxon>
        <taxon>Pelagibacterium</taxon>
    </lineage>
</organism>
<feature type="transmembrane region" description="Helical" evidence="5">
    <location>
        <begin position="197"/>
        <end position="220"/>
    </location>
</feature>
<evidence type="ECO:0000313" key="7">
    <source>
        <dbReference type="EMBL" id="SDG17112.1"/>
    </source>
</evidence>
<dbReference type="InterPro" id="IPR051533">
    <property type="entry name" value="WaaL-like"/>
</dbReference>
<evidence type="ECO:0000256" key="4">
    <source>
        <dbReference type="ARBA" id="ARBA00023136"/>
    </source>
</evidence>
<feature type="transmembrane region" description="Helical" evidence="5">
    <location>
        <begin position="431"/>
        <end position="450"/>
    </location>
</feature>
<keyword evidence="2 5" id="KW-0812">Transmembrane</keyword>
<dbReference type="Proteomes" id="UP000199495">
    <property type="component" value="Unassembled WGS sequence"/>
</dbReference>
<evidence type="ECO:0000256" key="3">
    <source>
        <dbReference type="ARBA" id="ARBA00022989"/>
    </source>
</evidence>